<dbReference type="RefSeq" id="WP_161932018.1">
    <property type="nucleotide sequence ID" value="NZ_CP047901.1"/>
</dbReference>
<evidence type="ECO:0000256" key="2">
    <source>
        <dbReference type="ARBA" id="ARBA00007090"/>
    </source>
</evidence>
<proteinExistence type="inferred from homology"/>
<keyword evidence="11" id="KW-0573">Peptidoglycan synthesis</keyword>
<keyword evidence="5 21" id="KW-0121">Carboxypeptidase</keyword>
<evidence type="ECO:0000256" key="7">
    <source>
        <dbReference type="ARBA" id="ARBA00022676"/>
    </source>
</evidence>
<dbReference type="SUPFAM" id="SSF53955">
    <property type="entry name" value="Lysozyme-like"/>
    <property type="match status" value="1"/>
</dbReference>
<dbReference type="Pfam" id="PF00905">
    <property type="entry name" value="Transpeptidase"/>
    <property type="match status" value="1"/>
</dbReference>
<evidence type="ECO:0000256" key="10">
    <source>
        <dbReference type="ARBA" id="ARBA00022960"/>
    </source>
</evidence>
<evidence type="ECO:0000256" key="18">
    <source>
        <dbReference type="SAM" id="Phobius"/>
    </source>
</evidence>
<keyword evidence="18" id="KW-0812">Transmembrane</keyword>
<evidence type="ECO:0000256" key="5">
    <source>
        <dbReference type="ARBA" id="ARBA00022645"/>
    </source>
</evidence>
<evidence type="ECO:0000256" key="4">
    <source>
        <dbReference type="ARBA" id="ARBA00022475"/>
    </source>
</evidence>
<feature type="domain" description="Penicillin-binding protein transpeptidase" evidence="19">
    <location>
        <begin position="348"/>
        <end position="611"/>
    </location>
</feature>
<dbReference type="Gene3D" id="1.10.3810.10">
    <property type="entry name" value="Biosynthetic peptidoglycan transglycosylase-like"/>
    <property type="match status" value="1"/>
</dbReference>
<keyword evidence="7" id="KW-0328">Glycosyltransferase</keyword>
<comment type="catalytic activity">
    <reaction evidence="16">
        <text>[GlcNAc-(1-&gt;4)-Mur2Ac(oyl-L-Ala-gamma-D-Glu-L-Lys-D-Ala-D-Ala)](n)-di-trans,octa-cis-undecaprenyl diphosphate + beta-D-GlcNAc-(1-&gt;4)-Mur2Ac(oyl-L-Ala-gamma-D-Glu-L-Lys-D-Ala-D-Ala)-di-trans,octa-cis-undecaprenyl diphosphate = [GlcNAc-(1-&gt;4)-Mur2Ac(oyl-L-Ala-gamma-D-Glu-L-Lys-D-Ala-D-Ala)](n+1)-di-trans,octa-cis-undecaprenyl diphosphate + di-trans,octa-cis-undecaprenyl diphosphate + H(+)</text>
        <dbReference type="Rhea" id="RHEA:23708"/>
        <dbReference type="Rhea" id="RHEA-COMP:9602"/>
        <dbReference type="Rhea" id="RHEA-COMP:9603"/>
        <dbReference type="ChEBI" id="CHEBI:15378"/>
        <dbReference type="ChEBI" id="CHEBI:58405"/>
        <dbReference type="ChEBI" id="CHEBI:60033"/>
        <dbReference type="ChEBI" id="CHEBI:78435"/>
        <dbReference type="EC" id="2.4.99.28"/>
    </reaction>
</comment>
<dbReference type="KEGG" id="caqa:MICH65_0666"/>
<comment type="similarity">
    <text evidence="2">In the C-terminal section; belongs to the transpeptidase family.</text>
</comment>
<dbReference type="GO" id="GO:0009252">
    <property type="term" value="P:peptidoglycan biosynthetic process"/>
    <property type="evidence" value="ECO:0007669"/>
    <property type="project" value="UniProtKB-KW"/>
</dbReference>
<dbReference type="NCBIfam" id="TIGR02074">
    <property type="entry name" value="PBP_1a_fam"/>
    <property type="match status" value="1"/>
</dbReference>
<evidence type="ECO:0000256" key="9">
    <source>
        <dbReference type="ARBA" id="ARBA00022801"/>
    </source>
</evidence>
<dbReference type="GO" id="GO:0005886">
    <property type="term" value="C:plasma membrane"/>
    <property type="evidence" value="ECO:0007669"/>
    <property type="project" value="UniProtKB-SubCell"/>
</dbReference>
<feature type="domain" description="Glycosyl transferase family 51" evidence="20">
    <location>
        <begin position="89"/>
        <end position="257"/>
    </location>
</feature>
<gene>
    <name evidence="21" type="ORF">MICH65_0666</name>
</gene>
<keyword evidence="6" id="KW-0645">Protease</keyword>
<protein>
    <submittedName>
        <fullName evidence="21">Membrane carboxypeptidase (Penicillin-binding protein) MrcB</fullName>
    </submittedName>
</protein>
<dbReference type="SUPFAM" id="SSF56601">
    <property type="entry name" value="beta-lactamase/transpeptidase-like"/>
    <property type="match status" value="1"/>
</dbReference>
<dbReference type="InterPro" id="IPR036950">
    <property type="entry name" value="PBP_transglycosylase"/>
</dbReference>
<evidence type="ECO:0000256" key="14">
    <source>
        <dbReference type="ARBA" id="ARBA00023316"/>
    </source>
</evidence>
<dbReference type="AlphaFoldDB" id="A0A857N674"/>
<dbReference type="Proteomes" id="UP000463983">
    <property type="component" value="Chromosome"/>
</dbReference>
<evidence type="ECO:0000256" key="15">
    <source>
        <dbReference type="ARBA" id="ARBA00034000"/>
    </source>
</evidence>
<dbReference type="InterPro" id="IPR050396">
    <property type="entry name" value="Glycosyltr_51/Transpeptidase"/>
</dbReference>
<comment type="catalytic activity">
    <reaction evidence="15">
        <text>Preferential cleavage: (Ac)2-L-Lys-D-Ala-|-D-Ala. Also transpeptidation of peptidyl-alanyl moieties that are N-acyl substituents of D-alanine.</text>
        <dbReference type="EC" id="3.4.16.4"/>
    </reaction>
</comment>
<evidence type="ECO:0000256" key="6">
    <source>
        <dbReference type="ARBA" id="ARBA00022670"/>
    </source>
</evidence>
<keyword evidence="14" id="KW-0961">Cell wall biogenesis/degradation</keyword>
<dbReference type="GO" id="GO:0008360">
    <property type="term" value="P:regulation of cell shape"/>
    <property type="evidence" value="ECO:0007669"/>
    <property type="project" value="UniProtKB-KW"/>
</dbReference>
<keyword evidence="12 18" id="KW-0472">Membrane</keyword>
<evidence type="ECO:0000256" key="3">
    <source>
        <dbReference type="ARBA" id="ARBA00007739"/>
    </source>
</evidence>
<dbReference type="InterPro" id="IPR012338">
    <property type="entry name" value="Beta-lactam/transpept-like"/>
</dbReference>
<keyword evidence="8" id="KW-0808">Transferase</keyword>
<sequence length="872" mass="96964">MMRRYGRYSSWSRRGNRFGRQIGNFKKWLTPVRLAKLMFVGLVVGTLAMFGLFAWYSRDLPNPNEIQRDRGFSTQILDREGKVVLFDVYEEENRKFTPIEEIPDDLKKATVAIEDKDFYKHQGFDVLGMVRGMSRLFTRGRAQGGSTLTQQLVKNVLLTSDRSISRKLKELVLAVQIERKFSKDEILQMYLNEAPYGGTAWGISAAAQQYFAKEPKDLDLTESIILAGMPQAPSRYSPYGKDPLAYVARATAVARRMREEGFISEEQEKEVVDKLPGVSFLSEKSSIKAPHFVMYVKDQLEEMYGEEMVTGGGLKVTTSLNWELQEAAQNIVAEEIEKVVDTLAISNGASVAVDANSGEILSMVGSKDFFAEDIDGQVNVTLSLRQPGSAIKPVTYATAFAEGYWPGKTLVDVVTEFPGGNGEKYEPKNYDGEEHGPVHLREALGSSLNIPAVKLLALVGVKDNLEMAYKMGFSTLEPSKENLSRLGLSMTLGGGEVRLIEMASAYASFANGGNRVEPVSILKVEDRNGKVLFEHKAPGKKQVMDEKVAFLINNVLSDNNARLITFGANSLINIRGANVAVKTGTTNDMRDNWAVGWTKKVVVGVWVGNNDNSPMKAVASGVSGASPIWRRQMLEVIDLYGDPPFDPPSGVEQVSLDRISGYPAHDNFDSYTDWAIKGTLPTTEDPIHVMLPVCPGQPDKLATEVMVGQNNFDRKEFIILKESDPLTGDNLWQKAIDRWVAAQGDTRYHPPTEYCGQVEGLHVTISEPGNESKYDSNEVTIKAKVFSNERIEWVDLYLNGNKEWRWEEGPYEKTFTLEQGVYDLRIHARNSAGIQNEANVVFGVKVDPKEENEEAEPTPSLTVVPSLPVEVE</sequence>
<reference evidence="22" key="1">
    <citation type="journal article" date="2020" name="Microorganisms">
        <title>Complete Genome of a Member of a New Bacterial Lineage in the Microgenomates Group Reveals an Unusual Nucleotide Composition Disparity Between Two Strands of DNA and Limited Metabolic Potential.</title>
        <authorList>
            <person name="Kadnikov V.V."/>
            <person name="Mardanov A.V."/>
            <person name="Beletsky A.V."/>
            <person name="Karnachuk O.V."/>
            <person name="Ravin N.V."/>
        </authorList>
    </citation>
    <scope>NUCLEOTIDE SEQUENCE [LARGE SCALE GENOMIC DNA]</scope>
</reference>
<dbReference type="InterPro" id="IPR023346">
    <property type="entry name" value="Lysozyme-like_dom_sf"/>
</dbReference>
<evidence type="ECO:0000256" key="16">
    <source>
        <dbReference type="ARBA" id="ARBA00049902"/>
    </source>
</evidence>
<evidence type="ECO:0000256" key="8">
    <source>
        <dbReference type="ARBA" id="ARBA00022679"/>
    </source>
</evidence>
<evidence type="ECO:0000313" key="21">
    <source>
        <dbReference type="EMBL" id="QHO63647.1"/>
    </source>
</evidence>
<keyword evidence="13" id="KW-0511">Multifunctional enzyme</keyword>
<dbReference type="PANTHER" id="PTHR32282">
    <property type="entry name" value="BINDING PROTEIN TRANSPEPTIDASE, PUTATIVE-RELATED"/>
    <property type="match status" value="1"/>
</dbReference>
<dbReference type="FunFam" id="1.10.3810.10:FF:000001">
    <property type="entry name" value="Penicillin-binding protein 1A"/>
    <property type="match status" value="1"/>
</dbReference>
<accession>A0A857N674</accession>
<comment type="subcellular location">
    <subcellularLocation>
        <location evidence="1">Cell membrane</location>
    </subcellularLocation>
</comment>
<dbReference type="GO" id="GO:0071555">
    <property type="term" value="P:cell wall organization"/>
    <property type="evidence" value="ECO:0007669"/>
    <property type="project" value="UniProtKB-KW"/>
</dbReference>
<evidence type="ECO:0000256" key="11">
    <source>
        <dbReference type="ARBA" id="ARBA00022984"/>
    </source>
</evidence>
<dbReference type="GO" id="GO:0030288">
    <property type="term" value="C:outer membrane-bounded periplasmic space"/>
    <property type="evidence" value="ECO:0007669"/>
    <property type="project" value="TreeGrafter"/>
</dbReference>
<dbReference type="InterPro" id="IPR001264">
    <property type="entry name" value="Glyco_trans_51"/>
</dbReference>
<evidence type="ECO:0000313" key="22">
    <source>
        <dbReference type="Proteomes" id="UP000463983"/>
    </source>
</evidence>
<comment type="similarity">
    <text evidence="3">In the N-terminal section; belongs to the glycosyltransferase 51 family.</text>
</comment>
<evidence type="ECO:0000256" key="13">
    <source>
        <dbReference type="ARBA" id="ARBA00023268"/>
    </source>
</evidence>
<feature type="transmembrane region" description="Helical" evidence="18">
    <location>
        <begin position="34"/>
        <end position="56"/>
    </location>
</feature>
<evidence type="ECO:0000256" key="12">
    <source>
        <dbReference type="ARBA" id="ARBA00023136"/>
    </source>
</evidence>
<dbReference type="Gene3D" id="3.40.710.10">
    <property type="entry name" value="DD-peptidase/beta-lactamase superfamily"/>
    <property type="match status" value="1"/>
</dbReference>
<name>A0A857N674_9BACT</name>
<keyword evidence="10" id="KW-0133">Cell shape</keyword>
<dbReference type="InterPro" id="IPR013783">
    <property type="entry name" value="Ig-like_fold"/>
</dbReference>
<dbReference type="PANTHER" id="PTHR32282:SF11">
    <property type="entry name" value="PENICILLIN-BINDING PROTEIN 1B"/>
    <property type="match status" value="1"/>
</dbReference>
<dbReference type="Pfam" id="PF00912">
    <property type="entry name" value="Transgly"/>
    <property type="match status" value="1"/>
</dbReference>
<dbReference type="GO" id="GO:0008955">
    <property type="term" value="F:peptidoglycan glycosyltransferase activity"/>
    <property type="evidence" value="ECO:0007669"/>
    <property type="project" value="UniProtKB-EC"/>
</dbReference>
<evidence type="ECO:0000256" key="1">
    <source>
        <dbReference type="ARBA" id="ARBA00004236"/>
    </source>
</evidence>
<dbReference type="GO" id="GO:0009002">
    <property type="term" value="F:serine-type D-Ala-D-Ala carboxypeptidase activity"/>
    <property type="evidence" value="ECO:0007669"/>
    <property type="project" value="UniProtKB-EC"/>
</dbReference>
<keyword evidence="22" id="KW-1185">Reference proteome</keyword>
<evidence type="ECO:0000259" key="20">
    <source>
        <dbReference type="Pfam" id="PF00912"/>
    </source>
</evidence>
<feature type="region of interest" description="Disordered" evidence="17">
    <location>
        <begin position="849"/>
        <end position="872"/>
    </location>
</feature>
<evidence type="ECO:0000259" key="19">
    <source>
        <dbReference type="Pfam" id="PF00905"/>
    </source>
</evidence>
<evidence type="ECO:0000256" key="17">
    <source>
        <dbReference type="SAM" id="MobiDB-lite"/>
    </source>
</evidence>
<dbReference type="GO" id="GO:0008658">
    <property type="term" value="F:penicillin binding"/>
    <property type="evidence" value="ECO:0007669"/>
    <property type="project" value="InterPro"/>
</dbReference>
<dbReference type="EMBL" id="CP047901">
    <property type="protein sequence ID" value="QHO63647.1"/>
    <property type="molecule type" value="Genomic_DNA"/>
</dbReference>
<dbReference type="GO" id="GO:0006508">
    <property type="term" value="P:proteolysis"/>
    <property type="evidence" value="ECO:0007669"/>
    <property type="project" value="UniProtKB-KW"/>
</dbReference>
<keyword evidence="18" id="KW-1133">Transmembrane helix</keyword>
<organism evidence="21 22">
    <name type="scientific">Candidatus Chazhemtobacterium aquaticus</name>
    <dbReference type="NCBI Taxonomy" id="2715735"/>
    <lineage>
        <taxon>Bacteria</taxon>
        <taxon>Candidatus Chazhemtobacteraceae</taxon>
        <taxon>Candidatus Chazhemtobacterium</taxon>
    </lineage>
</organism>
<keyword evidence="9" id="KW-0378">Hydrolase</keyword>
<keyword evidence="4" id="KW-1003">Cell membrane</keyword>
<dbReference type="InterPro" id="IPR001460">
    <property type="entry name" value="PCN-bd_Tpept"/>
</dbReference>
<dbReference type="Gene3D" id="2.60.40.10">
    <property type="entry name" value="Immunoglobulins"/>
    <property type="match status" value="1"/>
</dbReference>